<evidence type="ECO:0000256" key="1">
    <source>
        <dbReference type="SAM" id="MobiDB-lite"/>
    </source>
</evidence>
<evidence type="ECO:0008006" key="4">
    <source>
        <dbReference type="Google" id="ProtNLM"/>
    </source>
</evidence>
<name>T2JXD8_CROWT</name>
<evidence type="ECO:0000313" key="2">
    <source>
        <dbReference type="EMBL" id="CCQ69855.1"/>
    </source>
</evidence>
<reference evidence="2 3" key="2">
    <citation type="submission" date="2013-09" db="EMBL/GenBank/DDBJ databases">
        <title>Whole genome comparison of six Crocosphaera watsonii strains with differing phenotypes.</title>
        <authorList>
            <person name="Bench S.R."/>
            <person name="Heller P."/>
            <person name="Frank I."/>
            <person name="Arciniega M."/>
            <person name="Shilova I.N."/>
            <person name="Zehr J.P."/>
        </authorList>
    </citation>
    <scope>NUCLEOTIDE SEQUENCE [LARGE SCALE GENOMIC DNA]</scope>
    <source>
        <strain evidence="2 3">WH 0402</strain>
    </source>
</reference>
<dbReference type="EMBL" id="CAQN01001044">
    <property type="protein sequence ID" value="CCQ69855.1"/>
    <property type="molecule type" value="Genomic_DNA"/>
</dbReference>
<organism evidence="2 3">
    <name type="scientific">Crocosphaera watsonii WH 0402</name>
    <dbReference type="NCBI Taxonomy" id="1284629"/>
    <lineage>
        <taxon>Bacteria</taxon>
        <taxon>Bacillati</taxon>
        <taxon>Cyanobacteriota</taxon>
        <taxon>Cyanophyceae</taxon>
        <taxon>Oscillatoriophycideae</taxon>
        <taxon>Chroococcales</taxon>
        <taxon>Aphanothecaceae</taxon>
        <taxon>Crocosphaera</taxon>
    </lineage>
</organism>
<sequence>MEEVAKISQQTSDSSRQVSSSLQETVTISQQLQESMETFKVS</sequence>
<comment type="caution">
    <text evidence="2">The sequence shown here is derived from an EMBL/GenBank/DDBJ whole genome shotgun (WGS) entry which is preliminary data.</text>
</comment>
<dbReference type="AlphaFoldDB" id="T2JXD8"/>
<proteinExistence type="predicted"/>
<feature type="region of interest" description="Disordered" evidence="1">
    <location>
        <begin position="1"/>
        <end position="23"/>
    </location>
</feature>
<feature type="compositionally biased region" description="Low complexity" evidence="1">
    <location>
        <begin position="8"/>
        <end position="23"/>
    </location>
</feature>
<gene>
    <name evidence="2" type="ORF">CWATWH0402_6109</name>
</gene>
<protein>
    <recommendedName>
        <fullName evidence="4">Methyl-accepting chemotaxis protein</fullName>
    </recommendedName>
</protein>
<accession>T2JXD8</accession>
<evidence type="ECO:0000313" key="3">
    <source>
        <dbReference type="Proteomes" id="UP000018130"/>
    </source>
</evidence>
<reference evidence="2 3" key="1">
    <citation type="submission" date="2013-01" db="EMBL/GenBank/DDBJ databases">
        <authorList>
            <person name="Bench S."/>
        </authorList>
    </citation>
    <scope>NUCLEOTIDE SEQUENCE [LARGE SCALE GENOMIC DNA]</scope>
    <source>
        <strain evidence="2 3">WH 0402</strain>
    </source>
</reference>
<dbReference type="Proteomes" id="UP000018130">
    <property type="component" value="Unassembled WGS sequence"/>
</dbReference>